<protein>
    <submittedName>
        <fullName evidence="2">Uncharacterized protein</fullName>
    </submittedName>
</protein>
<feature type="region of interest" description="Disordered" evidence="1">
    <location>
        <begin position="1"/>
        <end position="82"/>
    </location>
</feature>
<feature type="compositionally biased region" description="Polar residues" evidence="1">
    <location>
        <begin position="27"/>
        <end position="45"/>
    </location>
</feature>
<evidence type="ECO:0000256" key="1">
    <source>
        <dbReference type="SAM" id="MobiDB-lite"/>
    </source>
</evidence>
<dbReference type="Proteomes" id="UP000295063">
    <property type="component" value="Unassembled WGS sequence"/>
</dbReference>
<dbReference type="AlphaFoldDB" id="A0A4R1Q547"/>
<evidence type="ECO:0000313" key="3">
    <source>
        <dbReference type="Proteomes" id="UP000295063"/>
    </source>
</evidence>
<sequence>MTIDNEIVSAYDGKQTQVPVNGEQLAAQASQTNAENQDSSQSQMQAAGVETSPPNHSSMPVGRSNEQTGASGGLAAAGDGTKTMGFEDALDYTVNQSTDGSLKPGDKRTVNYLVHRMIWDQQEKLDLGDRAISKDGTMEVQDSFDVEQSGLK</sequence>
<organism evidence="2 3">
    <name type="scientific">Anaerospora hongkongensis</name>
    <dbReference type="NCBI Taxonomy" id="244830"/>
    <lineage>
        <taxon>Bacteria</taxon>
        <taxon>Bacillati</taxon>
        <taxon>Bacillota</taxon>
        <taxon>Negativicutes</taxon>
        <taxon>Selenomonadales</taxon>
        <taxon>Sporomusaceae</taxon>
        <taxon>Anaerospora</taxon>
    </lineage>
</organism>
<keyword evidence="3" id="KW-1185">Reference proteome</keyword>
<evidence type="ECO:0000313" key="2">
    <source>
        <dbReference type="EMBL" id="TCL39427.1"/>
    </source>
</evidence>
<comment type="caution">
    <text evidence="2">The sequence shown here is derived from an EMBL/GenBank/DDBJ whole genome shotgun (WGS) entry which is preliminary data.</text>
</comment>
<dbReference type="OrthoDB" id="9849017at2"/>
<reference evidence="2 3" key="1">
    <citation type="submission" date="2019-03" db="EMBL/GenBank/DDBJ databases">
        <title>Genomic Encyclopedia of Type Strains, Phase IV (KMG-IV): sequencing the most valuable type-strain genomes for metagenomic binning, comparative biology and taxonomic classification.</title>
        <authorList>
            <person name="Goeker M."/>
        </authorList>
    </citation>
    <scope>NUCLEOTIDE SEQUENCE [LARGE SCALE GENOMIC DNA]</scope>
    <source>
        <strain evidence="2 3">DSM 15969</strain>
    </source>
</reference>
<name>A0A4R1Q547_9FIRM</name>
<gene>
    <name evidence="2" type="ORF">EV210_102343</name>
</gene>
<dbReference type="EMBL" id="SLUI01000002">
    <property type="protein sequence ID" value="TCL39427.1"/>
    <property type="molecule type" value="Genomic_DNA"/>
</dbReference>
<proteinExistence type="predicted"/>
<dbReference type="RefSeq" id="WP_132075941.1">
    <property type="nucleotide sequence ID" value="NZ_SLUI01000002.1"/>
</dbReference>
<accession>A0A4R1Q547</accession>
<feature type="compositionally biased region" description="Polar residues" evidence="1">
    <location>
        <begin position="52"/>
        <end position="68"/>
    </location>
</feature>